<keyword evidence="2" id="KW-1133">Transmembrane helix</keyword>
<name>B0Y3P1_ASPFC</name>
<accession>B0Y3P1</accession>
<feature type="compositionally biased region" description="Polar residues" evidence="1">
    <location>
        <begin position="1"/>
        <end position="18"/>
    </location>
</feature>
<feature type="transmembrane region" description="Helical" evidence="2">
    <location>
        <begin position="30"/>
        <end position="57"/>
    </location>
</feature>
<proteinExistence type="predicted"/>
<dbReference type="EMBL" id="DS499597">
    <property type="protein sequence ID" value="EDP51482.1"/>
    <property type="molecule type" value="Genomic_DNA"/>
</dbReference>
<dbReference type="VEuPathDB" id="FungiDB:AFUB_054900"/>
<keyword evidence="2" id="KW-0472">Membrane</keyword>
<feature type="transmembrane region" description="Helical" evidence="2">
    <location>
        <begin position="63"/>
        <end position="82"/>
    </location>
</feature>
<sequence length="114" mass="11810">MDGQKTMNGLRNLQSSMSPARRSASISTTATATIAIVTQAAISGSTTVTVVAVAIVITRPIVAGYGAIGGTAVGIIITITIIHRVRLVMSGQQTQQRKPDAAEYIASSRSSHTQ</sequence>
<evidence type="ECO:0000256" key="2">
    <source>
        <dbReference type="SAM" id="Phobius"/>
    </source>
</evidence>
<evidence type="ECO:0000313" key="4">
    <source>
        <dbReference type="Proteomes" id="UP000001699"/>
    </source>
</evidence>
<protein>
    <submittedName>
        <fullName evidence="3">Uncharacterized protein</fullName>
    </submittedName>
</protein>
<dbReference type="Proteomes" id="UP000001699">
    <property type="component" value="Unassembled WGS sequence"/>
</dbReference>
<keyword evidence="4" id="KW-1185">Reference proteome</keyword>
<evidence type="ECO:0000256" key="1">
    <source>
        <dbReference type="SAM" id="MobiDB-lite"/>
    </source>
</evidence>
<organism evidence="3 4">
    <name type="scientific">Aspergillus fumigatus (strain CBS 144.89 / FGSC A1163 / CEA10)</name>
    <name type="common">Neosartorya fumigata</name>
    <dbReference type="NCBI Taxonomy" id="451804"/>
    <lineage>
        <taxon>Eukaryota</taxon>
        <taxon>Fungi</taxon>
        <taxon>Dikarya</taxon>
        <taxon>Ascomycota</taxon>
        <taxon>Pezizomycotina</taxon>
        <taxon>Eurotiomycetes</taxon>
        <taxon>Eurotiomycetidae</taxon>
        <taxon>Eurotiales</taxon>
        <taxon>Aspergillaceae</taxon>
        <taxon>Aspergillus</taxon>
        <taxon>Aspergillus subgen. Fumigati</taxon>
    </lineage>
</organism>
<dbReference type="AlphaFoldDB" id="B0Y3P1"/>
<dbReference type="HOGENOM" id="CLU_2120563_0_0_1"/>
<evidence type="ECO:0000313" key="3">
    <source>
        <dbReference type="EMBL" id="EDP51482.1"/>
    </source>
</evidence>
<keyword evidence="2" id="KW-0812">Transmembrane</keyword>
<feature type="region of interest" description="Disordered" evidence="1">
    <location>
        <begin position="1"/>
        <end position="22"/>
    </location>
</feature>
<feature type="region of interest" description="Disordered" evidence="1">
    <location>
        <begin position="92"/>
        <end position="114"/>
    </location>
</feature>
<reference evidence="3 4" key="1">
    <citation type="journal article" date="2008" name="PLoS Genet.">
        <title>Genomic islands in the pathogenic filamentous fungus Aspergillus fumigatus.</title>
        <authorList>
            <person name="Fedorova N.D."/>
            <person name="Khaldi N."/>
            <person name="Joardar V.S."/>
            <person name="Maiti R."/>
            <person name="Amedeo P."/>
            <person name="Anderson M.J."/>
            <person name="Crabtree J."/>
            <person name="Silva J.C."/>
            <person name="Badger J.H."/>
            <person name="Albarraq A."/>
            <person name="Angiuoli S."/>
            <person name="Bussey H."/>
            <person name="Bowyer P."/>
            <person name="Cotty P.J."/>
            <person name="Dyer P.S."/>
            <person name="Egan A."/>
            <person name="Galens K."/>
            <person name="Fraser-Liggett C.M."/>
            <person name="Haas B.J."/>
            <person name="Inman J.M."/>
            <person name="Kent R."/>
            <person name="Lemieux S."/>
            <person name="Malavazi I."/>
            <person name="Orvis J."/>
            <person name="Roemer T."/>
            <person name="Ronning C.M."/>
            <person name="Sundaram J.P."/>
            <person name="Sutton G."/>
            <person name="Turner G."/>
            <person name="Venter J.C."/>
            <person name="White O.R."/>
            <person name="Whitty B.R."/>
            <person name="Youngman P."/>
            <person name="Wolfe K.H."/>
            <person name="Goldman G.H."/>
            <person name="Wortman J.R."/>
            <person name="Jiang B."/>
            <person name="Denning D.W."/>
            <person name="Nierman W.C."/>
        </authorList>
    </citation>
    <scope>NUCLEOTIDE SEQUENCE [LARGE SCALE GENOMIC DNA]</scope>
    <source>
        <strain evidence="4">CBS 144.89 / FGSC A1163 / CEA10</strain>
    </source>
</reference>
<gene>
    <name evidence="3" type="ORF">AFUB_054900</name>
</gene>